<reference evidence="2 3" key="1">
    <citation type="journal article" date="2013" name="Genome Announc.">
        <title>Draft Genome Sequence of Helicobacter fennelliae Strain MRY12-0050, Isolated from a Bacteremia Patient.</title>
        <authorList>
            <person name="Rimbara E."/>
            <person name="Matsui M."/>
            <person name="Mori S."/>
            <person name="Suzuki S."/>
            <person name="Suzuki M."/>
            <person name="Kim H."/>
            <person name="Sekizuka T."/>
            <person name="Kuroda M."/>
            <person name="Shibayama K."/>
        </authorList>
    </citation>
    <scope>NUCLEOTIDE SEQUENCE [LARGE SCALE GENOMIC DNA]</scope>
    <source>
        <strain evidence="2 3">MRY12-0050</strain>
    </source>
</reference>
<feature type="transmembrane region" description="Helical" evidence="1">
    <location>
        <begin position="20"/>
        <end position="40"/>
    </location>
</feature>
<accession>T1DWY4</accession>
<dbReference type="Pfam" id="PF17402">
    <property type="entry name" value="DUF5408"/>
    <property type="match status" value="1"/>
</dbReference>
<proteinExistence type="predicted"/>
<dbReference type="STRING" id="1325130.HFN_1047"/>
<sequence>MNNKNNENLALSTAKRAMKIVIFVGMVVVVLLMINVYVLLNQITATAQMSKKLHTIEKTLESTLNTTDTTSQK</sequence>
<evidence type="ECO:0000313" key="2">
    <source>
        <dbReference type="EMBL" id="GAD19807.1"/>
    </source>
</evidence>
<gene>
    <name evidence="2" type="ORF">HFN_1047</name>
</gene>
<keyword evidence="1" id="KW-1133">Transmembrane helix</keyword>
<dbReference type="AlphaFoldDB" id="T1DWY4"/>
<evidence type="ECO:0000313" key="3">
    <source>
        <dbReference type="Proteomes" id="UP000018143"/>
    </source>
</evidence>
<keyword evidence="1" id="KW-0812">Transmembrane</keyword>
<dbReference type="Proteomes" id="UP000018143">
    <property type="component" value="Unassembled WGS sequence"/>
</dbReference>
<name>T1DWY4_9HELI</name>
<evidence type="ECO:0000256" key="1">
    <source>
        <dbReference type="SAM" id="Phobius"/>
    </source>
</evidence>
<protein>
    <submittedName>
        <fullName evidence="2">Uncharacterized protein</fullName>
    </submittedName>
</protein>
<organism evidence="2 3">
    <name type="scientific">Helicobacter fennelliae MRY12-0050</name>
    <dbReference type="NCBI Taxonomy" id="1325130"/>
    <lineage>
        <taxon>Bacteria</taxon>
        <taxon>Pseudomonadati</taxon>
        <taxon>Campylobacterota</taxon>
        <taxon>Epsilonproteobacteria</taxon>
        <taxon>Campylobacterales</taxon>
        <taxon>Helicobacteraceae</taxon>
        <taxon>Helicobacter</taxon>
    </lineage>
</organism>
<dbReference type="RefSeq" id="WP_023949395.1">
    <property type="nucleotide sequence ID" value="NZ_BASD01000027.1"/>
</dbReference>
<keyword evidence="1" id="KW-0472">Membrane</keyword>
<dbReference type="EMBL" id="BASD01000027">
    <property type="protein sequence ID" value="GAD19807.1"/>
    <property type="molecule type" value="Genomic_DNA"/>
</dbReference>
<dbReference type="InterPro" id="IPR035366">
    <property type="entry name" value="DUF5408"/>
</dbReference>
<keyword evidence="3" id="KW-1185">Reference proteome</keyword>
<comment type="caution">
    <text evidence="2">The sequence shown here is derived from an EMBL/GenBank/DDBJ whole genome shotgun (WGS) entry which is preliminary data.</text>
</comment>